<dbReference type="AlphaFoldDB" id="A0A2T3ABR5"/>
<dbReference type="InterPro" id="IPR015422">
    <property type="entry name" value="PyrdxlP-dep_Trfase_small"/>
</dbReference>
<dbReference type="PANTHER" id="PTHR42858:SF1">
    <property type="entry name" value="LD15494P"/>
    <property type="match status" value="1"/>
</dbReference>
<evidence type="ECO:0000313" key="3">
    <source>
        <dbReference type="Proteomes" id="UP000241462"/>
    </source>
</evidence>
<dbReference type="GO" id="GO:0047536">
    <property type="term" value="F:2-aminoadipate transaminase activity"/>
    <property type="evidence" value="ECO:0007669"/>
    <property type="project" value="TreeGrafter"/>
</dbReference>
<dbReference type="Gene3D" id="3.40.640.10">
    <property type="entry name" value="Type I PLP-dependent aspartate aminotransferase-like (Major domain)"/>
    <property type="match status" value="1"/>
</dbReference>
<keyword evidence="3" id="KW-1185">Reference proteome</keyword>
<dbReference type="InterPro" id="IPR015421">
    <property type="entry name" value="PyrdxlP-dep_Trfase_major"/>
</dbReference>
<proteinExistence type="predicted"/>
<dbReference type="Gene3D" id="3.90.1150.10">
    <property type="entry name" value="Aspartate Aminotransferase, domain 1"/>
    <property type="match status" value="1"/>
</dbReference>
<dbReference type="STRING" id="2025994.A0A2T3ABR5"/>
<dbReference type="CDD" id="cd00609">
    <property type="entry name" value="AAT_like"/>
    <property type="match status" value="1"/>
</dbReference>
<dbReference type="GO" id="GO:0030170">
    <property type="term" value="F:pyridoxal phosphate binding"/>
    <property type="evidence" value="ECO:0007669"/>
    <property type="project" value="InterPro"/>
</dbReference>
<protein>
    <submittedName>
        <fullName evidence="2">Pyridoxal phosphate-dependent transferase</fullName>
    </submittedName>
</protein>
<accession>A0A2T3ABR5</accession>
<dbReference type="FunCoup" id="A0A2T3ABR5">
    <property type="interactions" value="54"/>
</dbReference>
<gene>
    <name evidence="2" type="ORF">BD289DRAFT_430487</name>
</gene>
<sequence>MLRKALNHTCSKNHLPLATLRIIPVRLSLCNSTRSFTACTPAMTPMEPSPAVKAKKLINFLRGWPSAHTLPSELLKSASNRVLSNSDIFVPGLQYGPDPGFQPLREELAQLLSGYYDTKPDPERICITGGASQSIANLLQSFTEPVFTKAVWAVTPVYYLACPIFEDAGFKGRLKAVPEDKEGIDLEFLETGLKAFQDKLDPTEEPVFKDPQDTARKLYRHVIYVVPTSANPSGKTMTYKRRLDLVQLARKYNCLIICDDVYDFLQWPVVDAANTSSKPLPRTKPLPLLADIDFQLGPSLHDTARSDGKWFGHAISNGSFSKIIAPGMRTGWVQGTRDFAHGTAQTGASKSGGAPSHFSATVIYEMMRNGDVARHIDGTCRPDLQRRHALLMGAIHKKLDKFGIDVLDGNVGEDGKVTYGGYFVWITFLHGPAAKDIAQRAMEDENLLVPAGSTFSVKGDDQAVDLENCVRLCYSWEDDKDLLEGIDRLERVIDSLQSGRSHASQGQDLKRRQLDKFA</sequence>
<dbReference type="SUPFAM" id="SSF53383">
    <property type="entry name" value="PLP-dependent transferases"/>
    <property type="match status" value="1"/>
</dbReference>
<dbReference type="PANTHER" id="PTHR42858">
    <property type="entry name" value="AMINOTRANSFERASE"/>
    <property type="match status" value="1"/>
</dbReference>
<feature type="domain" description="Aminotransferase class I/classII large" evidence="1">
    <location>
        <begin position="92"/>
        <end position="489"/>
    </location>
</feature>
<evidence type="ECO:0000313" key="2">
    <source>
        <dbReference type="EMBL" id="PSR90611.1"/>
    </source>
</evidence>
<dbReference type="InterPro" id="IPR004839">
    <property type="entry name" value="Aminotransferase_I/II_large"/>
</dbReference>
<reference evidence="2 3" key="1">
    <citation type="journal article" date="2018" name="Mycol. Prog.">
        <title>Coniella lustricola, a new species from submerged detritus.</title>
        <authorList>
            <person name="Raudabaugh D.B."/>
            <person name="Iturriaga T."/>
            <person name="Carver A."/>
            <person name="Mondo S."/>
            <person name="Pangilinan J."/>
            <person name="Lipzen A."/>
            <person name="He G."/>
            <person name="Amirebrahimi M."/>
            <person name="Grigoriev I.V."/>
            <person name="Miller A.N."/>
        </authorList>
    </citation>
    <scope>NUCLEOTIDE SEQUENCE [LARGE SCALE GENOMIC DNA]</scope>
    <source>
        <strain evidence="2 3">B22-T-1</strain>
    </source>
</reference>
<dbReference type="OrthoDB" id="7042322at2759"/>
<dbReference type="Pfam" id="PF00155">
    <property type="entry name" value="Aminotran_1_2"/>
    <property type="match status" value="1"/>
</dbReference>
<evidence type="ECO:0000259" key="1">
    <source>
        <dbReference type="Pfam" id="PF00155"/>
    </source>
</evidence>
<name>A0A2T3ABR5_9PEZI</name>
<dbReference type="EMBL" id="KZ678417">
    <property type="protein sequence ID" value="PSR90611.1"/>
    <property type="molecule type" value="Genomic_DNA"/>
</dbReference>
<dbReference type="Proteomes" id="UP000241462">
    <property type="component" value="Unassembled WGS sequence"/>
</dbReference>
<dbReference type="InParanoid" id="A0A2T3ABR5"/>
<keyword evidence="2" id="KW-0808">Transferase</keyword>
<dbReference type="InterPro" id="IPR015424">
    <property type="entry name" value="PyrdxlP-dep_Trfase"/>
</dbReference>
<organism evidence="2 3">
    <name type="scientific">Coniella lustricola</name>
    <dbReference type="NCBI Taxonomy" id="2025994"/>
    <lineage>
        <taxon>Eukaryota</taxon>
        <taxon>Fungi</taxon>
        <taxon>Dikarya</taxon>
        <taxon>Ascomycota</taxon>
        <taxon>Pezizomycotina</taxon>
        <taxon>Sordariomycetes</taxon>
        <taxon>Sordariomycetidae</taxon>
        <taxon>Diaporthales</taxon>
        <taxon>Schizoparmaceae</taxon>
        <taxon>Coniella</taxon>
    </lineage>
</organism>